<dbReference type="InterPro" id="IPR016181">
    <property type="entry name" value="Acyl_CoA_acyltransferase"/>
</dbReference>
<sequence>MGHIKLYKNLNEYEKKSVYEFMKLETDYINSFDEINKLYDSKIYDYGNGALFYFIDNKVVANLCLVLEVAKVLKSAYIHKIVLNKEIVNINEILEELIQKSILIAKGYKVSNLKLGLDENTFNHLKRYGFNYEYRAIEMKLEETIKKYETLSLKELSHFNKERYVEIYNDSFSDMPHGTFIEIEDVNELLENNKDKEIYSFIVHDNDIEIGFMEISIENNKGKFDIGLMKNYRGKGYGNRILETAIQFLVNKKVSEIALVVIEENKLAHKIYKKRGFIDNFVIGYWSNLII</sequence>
<dbReference type="Gene3D" id="3.40.630.30">
    <property type="match status" value="1"/>
</dbReference>
<name>A0ABR7JS11_9FIRM</name>
<evidence type="ECO:0000259" key="1">
    <source>
        <dbReference type="PROSITE" id="PS51186"/>
    </source>
</evidence>
<feature type="domain" description="N-acetyltransferase" evidence="1">
    <location>
        <begin position="151"/>
        <end position="291"/>
    </location>
</feature>
<dbReference type="PANTHER" id="PTHR43328">
    <property type="entry name" value="ACETYLTRANSFERASE-RELATED"/>
    <property type="match status" value="1"/>
</dbReference>
<dbReference type="Pfam" id="PF00583">
    <property type="entry name" value="Acetyltransf_1"/>
    <property type="match status" value="1"/>
</dbReference>
<gene>
    <name evidence="2" type="ORF">H8923_13060</name>
</gene>
<dbReference type="PANTHER" id="PTHR43328:SF1">
    <property type="entry name" value="N-ACETYLTRANSFERASE DOMAIN-CONTAINING PROTEIN"/>
    <property type="match status" value="1"/>
</dbReference>
<comment type="caution">
    <text evidence="2">The sequence shown here is derived from an EMBL/GenBank/DDBJ whole genome shotgun (WGS) entry which is preliminary data.</text>
</comment>
<reference evidence="2 3" key="1">
    <citation type="submission" date="2020-08" db="EMBL/GenBank/DDBJ databases">
        <authorList>
            <person name="Liu C."/>
            <person name="Sun Q."/>
        </authorList>
    </citation>
    <scope>NUCLEOTIDE SEQUENCE [LARGE SCALE GENOMIC DNA]</scope>
    <source>
        <strain evidence="2 3">NSJ-18</strain>
    </source>
</reference>
<dbReference type="CDD" id="cd04301">
    <property type="entry name" value="NAT_SF"/>
    <property type="match status" value="1"/>
</dbReference>
<dbReference type="EMBL" id="JACRWE010000006">
    <property type="protein sequence ID" value="MBC5997696.1"/>
    <property type="molecule type" value="Genomic_DNA"/>
</dbReference>
<protein>
    <submittedName>
        <fullName evidence="2">GNAT family N-acetyltransferase</fullName>
    </submittedName>
</protein>
<dbReference type="InterPro" id="IPR000182">
    <property type="entry name" value="GNAT_dom"/>
</dbReference>
<dbReference type="SUPFAM" id="SSF55729">
    <property type="entry name" value="Acyl-CoA N-acyltransferases (Nat)"/>
    <property type="match status" value="1"/>
</dbReference>
<dbReference type="RefSeq" id="WP_153972354.1">
    <property type="nucleotide sequence ID" value="NZ_JACRWE010000006.1"/>
</dbReference>
<dbReference type="PROSITE" id="PS51186">
    <property type="entry name" value="GNAT"/>
    <property type="match status" value="1"/>
</dbReference>
<organism evidence="2 3">
    <name type="scientific">Romboutsia faecis</name>
    <dbReference type="NCBI Taxonomy" id="2764597"/>
    <lineage>
        <taxon>Bacteria</taxon>
        <taxon>Bacillati</taxon>
        <taxon>Bacillota</taxon>
        <taxon>Clostridia</taxon>
        <taxon>Peptostreptococcales</taxon>
        <taxon>Peptostreptococcaceae</taxon>
        <taxon>Romboutsia</taxon>
    </lineage>
</organism>
<accession>A0ABR7JS11</accession>
<proteinExistence type="predicted"/>
<keyword evidence="3" id="KW-1185">Reference proteome</keyword>
<evidence type="ECO:0000313" key="2">
    <source>
        <dbReference type="EMBL" id="MBC5997696.1"/>
    </source>
</evidence>
<dbReference type="Proteomes" id="UP000609849">
    <property type="component" value="Unassembled WGS sequence"/>
</dbReference>
<evidence type="ECO:0000313" key="3">
    <source>
        <dbReference type="Proteomes" id="UP000609849"/>
    </source>
</evidence>